<organism evidence="2 3">
    <name type="scientific">Neodothiora populina</name>
    <dbReference type="NCBI Taxonomy" id="2781224"/>
    <lineage>
        <taxon>Eukaryota</taxon>
        <taxon>Fungi</taxon>
        <taxon>Dikarya</taxon>
        <taxon>Ascomycota</taxon>
        <taxon>Pezizomycotina</taxon>
        <taxon>Dothideomycetes</taxon>
        <taxon>Dothideomycetidae</taxon>
        <taxon>Dothideales</taxon>
        <taxon>Dothioraceae</taxon>
        <taxon>Neodothiora</taxon>
    </lineage>
</organism>
<comment type="caution">
    <text evidence="2">The sequence shown here is derived from an EMBL/GenBank/DDBJ whole genome shotgun (WGS) entry which is preliminary data.</text>
</comment>
<dbReference type="PANTHER" id="PTHR13847:SF185">
    <property type="entry name" value="FAD DEPENDENT OXIDOREDUCTASE SUPERFAMILY (AFU_ORTHOLOGUE AFUA_3G02360)"/>
    <property type="match status" value="1"/>
</dbReference>
<accession>A0ABR3PDP9</accession>
<gene>
    <name evidence="2" type="ORF">AAFC00_000695</name>
</gene>
<dbReference type="PANTHER" id="PTHR13847">
    <property type="entry name" value="SARCOSINE DEHYDROGENASE-RELATED"/>
    <property type="match status" value="1"/>
</dbReference>
<dbReference type="Gene3D" id="3.50.50.60">
    <property type="entry name" value="FAD/NAD(P)-binding domain"/>
    <property type="match status" value="3"/>
</dbReference>
<feature type="domain" description="FAD dependent oxidoreductase" evidence="1">
    <location>
        <begin position="3"/>
        <end position="85"/>
    </location>
</feature>
<dbReference type="Proteomes" id="UP001562354">
    <property type="component" value="Unassembled WGS sequence"/>
</dbReference>
<dbReference type="EMBL" id="JBFMKM010000009">
    <property type="protein sequence ID" value="KAL1304290.1"/>
    <property type="molecule type" value="Genomic_DNA"/>
</dbReference>
<reference evidence="2 3" key="1">
    <citation type="submission" date="2024-07" db="EMBL/GenBank/DDBJ databases">
        <title>Draft sequence of the Neodothiora populina.</title>
        <authorList>
            <person name="Drown D.D."/>
            <person name="Schuette U.S."/>
            <person name="Buechlein A.B."/>
            <person name="Rusch D.R."/>
            <person name="Winton L.W."/>
            <person name="Adams G.A."/>
        </authorList>
    </citation>
    <scope>NUCLEOTIDE SEQUENCE [LARGE SCALE GENOMIC DNA]</scope>
    <source>
        <strain evidence="2 3">CPC 39397</strain>
    </source>
</reference>
<name>A0ABR3PDP9_9PEZI</name>
<dbReference type="InterPro" id="IPR006076">
    <property type="entry name" value="FAD-dep_OxRdtase"/>
</dbReference>
<dbReference type="RefSeq" id="XP_069200565.1">
    <property type="nucleotide sequence ID" value="XM_069347038.1"/>
</dbReference>
<dbReference type="GeneID" id="95974398"/>
<evidence type="ECO:0000259" key="1">
    <source>
        <dbReference type="Pfam" id="PF01266"/>
    </source>
</evidence>
<keyword evidence="3" id="KW-1185">Reference proteome</keyword>
<protein>
    <recommendedName>
        <fullName evidence="1">FAD dependent oxidoreductase domain-containing protein</fullName>
    </recommendedName>
</protein>
<proteinExistence type="predicted"/>
<sequence length="454" mass="49019">MSLVIIGGGIVGLSIAYYASLAQPERRIIIIDSEKELLLSASGFSGGYIVRDWFSPSVLPLSELSYSLHRSLAADNDGLHQWGYTESTAFSLVVEQPISEDGTVGKAIRGEDWLLHGASRAEVAKQHLSGVIGKPIKSRNNADPLVRNDGTPVWANVPAQAVFEKISSASGCAQVEPRELCEWLLHQCHSRGVQIYLSTKVLGLVEESNGKVKALAVQREVNGSVNRTTLSCKDVVIAAGCWSPRVYDTLLGKRMSPSVTPLPGYSMVVRSPRYDRNILQENDDSLTVPMSHATFYPPTSSWSYSPEAMARMTRSGKPEIYVAGLNDESITLPVLAGQSRQLMERSKLDDLKQTTVALTGKPSDSANYEDDLEVVREGLCFRPVSTSGRPIISPVAGVQISGGGSLYVATGHGPWGITLSLGTGLVVSEMLQGKEPSVPIAPFALDEEILRARL</sequence>
<dbReference type="Pfam" id="PF01266">
    <property type="entry name" value="DAO"/>
    <property type="match status" value="2"/>
</dbReference>
<feature type="domain" description="FAD dependent oxidoreductase" evidence="1">
    <location>
        <begin position="170"/>
        <end position="430"/>
    </location>
</feature>
<evidence type="ECO:0000313" key="3">
    <source>
        <dbReference type="Proteomes" id="UP001562354"/>
    </source>
</evidence>
<dbReference type="SUPFAM" id="SSF51905">
    <property type="entry name" value="FAD/NAD(P)-binding domain"/>
    <property type="match status" value="1"/>
</dbReference>
<dbReference type="InterPro" id="IPR036188">
    <property type="entry name" value="FAD/NAD-bd_sf"/>
</dbReference>
<evidence type="ECO:0000313" key="2">
    <source>
        <dbReference type="EMBL" id="KAL1304290.1"/>
    </source>
</evidence>